<evidence type="ECO:0000256" key="5">
    <source>
        <dbReference type="ARBA" id="ARBA00023065"/>
    </source>
</evidence>
<dbReference type="OrthoDB" id="305351at2"/>
<evidence type="ECO:0000313" key="10">
    <source>
        <dbReference type="EMBL" id="KAA0925595.1"/>
    </source>
</evidence>
<dbReference type="Proteomes" id="UP000324965">
    <property type="component" value="Unassembled WGS sequence"/>
</dbReference>
<evidence type="ECO:0000259" key="9">
    <source>
        <dbReference type="Pfam" id="PF06241"/>
    </source>
</evidence>
<evidence type="ECO:0000313" key="11">
    <source>
        <dbReference type="Proteomes" id="UP000324965"/>
    </source>
</evidence>
<evidence type="ECO:0000256" key="3">
    <source>
        <dbReference type="ARBA" id="ARBA00022692"/>
    </source>
</evidence>
<name>A0A5B0AAI7_9ACTN</name>
<dbReference type="PANTHER" id="PTHR31563">
    <property type="entry name" value="ION CHANNEL POLLUX-RELATED"/>
    <property type="match status" value="1"/>
</dbReference>
<keyword evidence="5" id="KW-0406">Ion transport</keyword>
<dbReference type="GO" id="GO:0012505">
    <property type="term" value="C:endomembrane system"/>
    <property type="evidence" value="ECO:0007669"/>
    <property type="project" value="UniProtKB-SubCell"/>
</dbReference>
<reference evidence="10 11" key="1">
    <citation type="submission" date="2019-05" db="EMBL/GenBank/DDBJ databases">
        <authorList>
            <person name="Hariharan J."/>
            <person name="Choudoir M.J."/>
            <person name="Diebold P."/>
            <person name="Panke-Buisse K."/>
            <person name="Buckley D.H."/>
        </authorList>
    </citation>
    <scope>NUCLEOTIDE SEQUENCE [LARGE SCALE GENOMIC DNA]</scope>
    <source>
        <strain evidence="10 11">SUN51</strain>
    </source>
</reference>
<feature type="compositionally biased region" description="Basic and acidic residues" evidence="7">
    <location>
        <begin position="619"/>
        <end position="644"/>
    </location>
</feature>
<evidence type="ECO:0000256" key="6">
    <source>
        <dbReference type="ARBA" id="ARBA00023136"/>
    </source>
</evidence>
<accession>A0A5B0AAI7</accession>
<comment type="subcellular location">
    <subcellularLocation>
        <location evidence="1">Endomembrane system</location>
        <topology evidence="1">Multi-pass membrane protein</topology>
    </subcellularLocation>
</comment>
<protein>
    <submittedName>
        <fullName evidence="10">NAD-binding lipoprotein</fullName>
    </submittedName>
</protein>
<keyword evidence="10" id="KW-0449">Lipoprotein</keyword>
<keyword evidence="4 8" id="KW-1133">Transmembrane helix</keyword>
<dbReference type="InterPro" id="IPR010420">
    <property type="entry name" value="CASTOR/POLLUX/SYM8_dom"/>
</dbReference>
<evidence type="ECO:0000256" key="2">
    <source>
        <dbReference type="ARBA" id="ARBA00022448"/>
    </source>
</evidence>
<evidence type="ECO:0000256" key="7">
    <source>
        <dbReference type="SAM" id="MobiDB-lite"/>
    </source>
</evidence>
<proteinExistence type="predicted"/>
<keyword evidence="2" id="KW-0813">Transport</keyword>
<dbReference type="EMBL" id="VDFC01000061">
    <property type="protein sequence ID" value="KAA0925595.1"/>
    <property type="molecule type" value="Genomic_DNA"/>
</dbReference>
<keyword evidence="11" id="KW-1185">Reference proteome</keyword>
<sequence length="690" mass="71925">MLVGWLVLSCLTVVVPVSALVVWTDPASPRSLSGRLLAVGRTSAETLRLGAPSGAPVRVVLSLVLGLVALLCVSTLVGVITTGLGERLAELRRGRSTVLEQEHAVVLGWSDQVFTVVGELVAARAGRRCVIAVLADRDVTEMEEALTASLGRGCGVRLVCRSGSSTSVDTLALVTPRTAGSVLVLPSDTPDADSEVVRTLLALRAVLGEEPGPPVVAAVRDRRHLPAARLAAGVRGTIVETDATAARLLVHSARRSGVGEVLRDLLDFAGAEFHLVDVPPDDRRADGRADGRQASPERCFGDLSLCFERASVVGLLPPGGPPLLNPPARTVVGPEDRLVVIAHDCAAGAPTDCRAYVDRTAVAVARPEYAGPVRVLLLGWNRRAPLLVQALRQGVVPGSVLDVVIDDAVAGDVAVGDVAVGDVVTDGALADDALVDGTRLTVTCRSGDLLHPESLDGLDLFGYDSVIVLGADAGTGPGHPDDRVLVTLLTLRSMELRSGRTLPVVAELGDHRNRALAPLGPASDLVVQGELTGLLMAQIAHNPHLASVFSELFAAHGASIHLRPAGHYITPGNETSFATVVAAALDRGECAIGYRYRRPGPDAGTGGSGTDGPGTGGPETDRRHELRLNPAKSERRVWDARDEVVVLATDTAASDAPPGPRHDPAGPVPTMPHARDGNSNSTPRRQRGTE</sequence>
<dbReference type="InterPro" id="IPR044849">
    <property type="entry name" value="CASTOR/POLLUX/SYM8-like"/>
</dbReference>
<dbReference type="RefSeq" id="WP_149515027.1">
    <property type="nucleotide sequence ID" value="NZ_VDFC01000061.1"/>
</dbReference>
<gene>
    <name evidence="10" type="ORF">FGF04_32645</name>
</gene>
<dbReference type="GO" id="GO:0006811">
    <property type="term" value="P:monoatomic ion transport"/>
    <property type="evidence" value="ECO:0007669"/>
    <property type="project" value="UniProtKB-KW"/>
</dbReference>
<feature type="compositionally biased region" description="Gly residues" evidence="7">
    <location>
        <begin position="603"/>
        <end position="617"/>
    </location>
</feature>
<keyword evidence="6 8" id="KW-0472">Membrane</keyword>
<feature type="domain" description="CASTOR/POLLUX/SYM8 ion channel conserved" evidence="9">
    <location>
        <begin position="245"/>
        <end position="346"/>
    </location>
</feature>
<evidence type="ECO:0000256" key="4">
    <source>
        <dbReference type="ARBA" id="ARBA00022989"/>
    </source>
</evidence>
<dbReference type="Pfam" id="PF06241">
    <property type="entry name" value="Castor_Poll_mid"/>
    <property type="match status" value="1"/>
</dbReference>
<dbReference type="Gene3D" id="3.40.50.720">
    <property type="entry name" value="NAD(P)-binding Rossmann-like Domain"/>
    <property type="match status" value="2"/>
</dbReference>
<keyword evidence="3 8" id="KW-0812">Transmembrane</keyword>
<dbReference type="PANTHER" id="PTHR31563:SF10">
    <property type="entry name" value="ION CHANNEL POLLUX-RELATED"/>
    <property type="match status" value="1"/>
</dbReference>
<evidence type="ECO:0000256" key="1">
    <source>
        <dbReference type="ARBA" id="ARBA00004127"/>
    </source>
</evidence>
<organism evidence="10 11">
    <name type="scientific">Streptomyces apricus</name>
    <dbReference type="NCBI Taxonomy" id="1828112"/>
    <lineage>
        <taxon>Bacteria</taxon>
        <taxon>Bacillati</taxon>
        <taxon>Actinomycetota</taxon>
        <taxon>Actinomycetes</taxon>
        <taxon>Kitasatosporales</taxon>
        <taxon>Streptomycetaceae</taxon>
        <taxon>Streptomyces</taxon>
    </lineage>
</organism>
<comment type="caution">
    <text evidence="10">The sequence shown here is derived from an EMBL/GenBank/DDBJ whole genome shotgun (WGS) entry which is preliminary data.</text>
</comment>
<evidence type="ECO:0000256" key="8">
    <source>
        <dbReference type="SAM" id="Phobius"/>
    </source>
</evidence>
<feature type="region of interest" description="Disordered" evidence="7">
    <location>
        <begin position="596"/>
        <end position="690"/>
    </location>
</feature>
<dbReference type="AlphaFoldDB" id="A0A5B0AAI7"/>
<feature type="transmembrane region" description="Helical" evidence="8">
    <location>
        <begin position="59"/>
        <end position="85"/>
    </location>
</feature>